<evidence type="ECO:0000259" key="1">
    <source>
        <dbReference type="PROSITE" id="PS51880"/>
    </source>
</evidence>
<dbReference type="InterPro" id="IPR045001">
    <property type="entry name" value="DRG"/>
</dbReference>
<dbReference type="SUPFAM" id="SSF52540">
    <property type="entry name" value="P-loop containing nucleoside triphosphate hydrolases"/>
    <property type="match status" value="1"/>
</dbReference>
<dbReference type="Proteomes" id="UP000315525">
    <property type="component" value="Unassembled WGS sequence"/>
</dbReference>
<dbReference type="Gene3D" id="3.10.20.30">
    <property type="match status" value="1"/>
</dbReference>
<dbReference type="InterPro" id="IPR027417">
    <property type="entry name" value="P-loop_NTPase"/>
</dbReference>
<dbReference type="PANTHER" id="PTHR43127">
    <property type="entry name" value="DEVELOPMENTALLY-REGULATED GTP-BINDING PROTEIN 2"/>
    <property type="match status" value="1"/>
</dbReference>
<dbReference type="CDD" id="cd01666">
    <property type="entry name" value="TGS_DRG"/>
    <property type="match status" value="1"/>
</dbReference>
<dbReference type="PRINTS" id="PR00326">
    <property type="entry name" value="GTP1OBG"/>
</dbReference>
<sequence length="328" mass="36360">MPANLPPQYKEAEAKLKTAKTPEEKIAILLEMLAIMPKHKGTDHLKADLRTRISKLEKIRSSKKTKSRAESRFMVEKEGAAQVVVVGPPNCGKSSLVSVLTNAPVEVADYPFTTGLPTPGMMKYENVGIQIVDMPPITREFLQWWQSALVRSADLTILVCDLATNSLLEDTEMVIERLDNSRISLTNTVPEEKEIGRAYKPTIVVATKLDEGDSRSRLGTLEKRFGDKFTVLGVSTETGEGIESLPGEIFSRLAILRVYTKPPGKPASMTDPVILPKGSTVKDAAKSIHKDFARNMKYTRKWGKGAFDGQRVEKDHVLEDGDVLEFHI</sequence>
<dbReference type="SUPFAM" id="SSF81271">
    <property type="entry name" value="TGS-like"/>
    <property type="match status" value="1"/>
</dbReference>
<dbReference type="Gene3D" id="3.40.50.300">
    <property type="entry name" value="P-loop containing nucleotide triphosphate hydrolases"/>
    <property type="match status" value="1"/>
</dbReference>
<gene>
    <name evidence="2" type="ORF">E3J62_10930</name>
</gene>
<name>A0A523UP87_UNCT6</name>
<protein>
    <submittedName>
        <fullName evidence="2">TGS domain-containing protein</fullName>
    </submittedName>
</protein>
<dbReference type="InterPro" id="IPR006073">
    <property type="entry name" value="GTP-bd"/>
</dbReference>
<evidence type="ECO:0000313" key="2">
    <source>
        <dbReference type="EMBL" id="TET44219.1"/>
    </source>
</evidence>
<dbReference type="AlphaFoldDB" id="A0A523UP87"/>
<reference evidence="2 3" key="1">
    <citation type="submission" date="2019-03" db="EMBL/GenBank/DDBJ databases">
        <title>Metabolic potential of uncultured bacteria and archaea associated with petroleum seepage in deep-sea sediments.</title>
        <authorList>
            <person name="Dong X."/>
            <person name="Hubert C."/>
        </authorList>
    </citation>
    <scope>NUCLEOTIDE SEQUENCE [LARGE SCALE GENOMIC DNA]</scope>
    <source>
        <strain evidence="2">E44_bin18</strain>
    </source>
</reference>
<dbReference type="EMBL" id="SOJN01000133">
    <property type="protein sequence ID" value="TET44219.1"/>
    <property type="molecule type" value="Genomic_DNA"/>
</dbReference>
<accession>A0A523UP87</accession>
<dbReference type="PROSITE" id="PS51880">
    <property type="entry name" value="TGS"/>
    <property type="match status" value="1"/>
</dbReference>
<organism evidence="2 3">
    <name type="scientific">candidate division TA06 bacterium</name>
    <dbReference type="NCBI Taxonomy" id="2250710"/>
    <lineage>
        <taxon>Bacteria</taxon>
        <taxon>Bacteria division TA06</taxon>
    </lineage>
</organism>
<comment type="caution">
    <text evidence="2">The sequence shown here is derived from an EMBL/GenBank/DDBJ whole genome shotgun (WGS) entry which is preliminary data.</text>
</comment>
<dbReference type="InterPro" id="IPR012675">
    <property type="entry name" value="Beta-grasp_dom_sf"/>
</dbReference>
<proteinExistence type="predicted"/>
<feature type="domain" description="TGS" evidence="1">
    <location>
        <begin position="254"/>
        <end position="328"/>
    </location>
</feature>
<dbReference type="Pfam" id="PF01926">
    <property type="entry name" value="MMR_HSR1"/>
    <property type="match status" value="1"/>
</dbReference>
<evidence type="ECO:0000313" key="3">
    <source>
        <dbReference type="Proteomes" id="UP000315525"/>
    </source>
</evidence>
<dbReference type="InterPro" id="IPR012676">
    <property type="entry name" value="TGS-like"/>
</dbReference>
<dbReference type="GO" id="GO:0005525">
    <property type="term" value="F:GTP binding"/>
    <property type="evidence" value="ECO:0007669"/>
    <property type="project" value="InterPro"/>
</dbReference>
<dbReference type="Pfam" id="PF02824">
    <property type="entry name" value="TGS"/>
    <property type="match status" value="1"/>
</dbReference>
<dbReference type="GO" id="GO:0003924">
    <property type="term" value="F:GTPase activity"/>
    <property type="evidence" value="ECO:0007669"/>
    <property type="project" value="InterPro"/>
</dbReference>
<dbReference type="InterPro" id="IPR004095">
    <property type="entry name" value="TGS"/>
</dbReference>